<feature type="transmembrane region" description="Helical" evidence="6">
    <location>
        <begin position="61"/>
        <end position="85"/>
    </location>
</feature>
<evidence type="ECO:0000256" key="6">
    <source>
        <dbReference type="SAM" id="Phobius"/>
    </source>
</evidence>
<evidence type="ECO:0000256" key="1">
    <source>
        <dbReference type="ARBA" id="ARBA00004651"/>
    </source>
</evidence>
<keyword evidence="8" id="KW-1185">Reference proteome</keyword>
<dbReference type="PANTHER" id="PTHR38601">
    <property type="entry name" value="HYDROGENASE-4 COMPONENT E"/>
    <property type="match status" value="1"/>
</dbReference>
<accession>A0A178MWU3</accession>
<comment type="subcellular location">
    <subcellularLocation>
        <location evidence="1">Cell membrane</location>
        <topology evidence="1">Multi-pass membrane protein</topology>
    </subcellularLocation>
</comment>
<keyword evidence="2" id="KW-1003">Cell membrane</keyword>
<feature type="transmembrane region" description="Helical" evidence="6">
    <location>
        <begin position="179"/>
        <end position="201"/>
    </location>
</feature>
<evidence type="ECO:0000313" key="8">
    <source>
        <dbReference type="Proteomes" id="UP000078428"/>
    </source>
</evidence>
<sequence>MAELSQFSYEVAHLIGATVLMAGFQLLYQRRLFAVLNTFAFQALALAAAAAWQAHVQNAPHLYITAAIALVFKAIIVPGALHWLVEKLGIHRSVETAMSIGWTMMAGVALVALSILLVLPVTANAAALTRESLALAMSVILLGLLMMITRRNAVTQVVGFMALENGLILAAVSAKGMPLVVEISIAFSVLVAMTLFGIFFFRIRERFETLDLNDLETYRGDRQ</sequence>
<dbReference type="InterPro" id="IPR038730">
    <property type="entry name" value="HyfE-like"/>
</dbReference>
<feature type="transmembrane region" description="Helical" evidence="6">
    <location>
        <begin position="125"/>
        <end position="146"/>
    </location>
</feature>
<evidence type="ECO:0000256" key="3">
    <source>
        <dbReference type="ARBA" id="ARBA00022692"/>
    </source>
</evidence>
<dbReference type="AlphaFoldDB" id="A0A178MWU3"/>
<proteinExistence type="predicted"/>
<dbReference type="PANTHER" id="PTHR38601:SF1">
    <property type="entry name" value="HYDROGENASE-4 COMPONENT E"/>
    <property type="match status" value="1"/>
</dbReference>
<keyword evidence="4 6" id="KW-1133">Transmembrane helix</keyword>
<comment type="caution">
    <text evidence="7">The sequence shown here is derived from an EMBL/GenBank/DDBJ whole genome shotgun (WGS) entry which is preliminary data.</text>
</comment>
<dbReference type="RefSeq" id="WP_068489398.1">
    <property type="nucleotide sequence ID" value="NZ_LWQT01000020.1"/>
</dbReference>
<name>A0A178MWU3_9PROT</name>
<protein>
    <submittedName>
        <fullName evidence="7">Hydrogenase-4 component E</fullName>
    </submittedName>
</protein>
<feature type="transmembrane region" description="Helical" evidence="6">
    <location>
        <begin position="153"/>
        <end position="173"/>
    </location>
</feature>
<dbReference type="Proteomes" id="UP000078428">
    <property type="component" value="Unassembled WGS sequence"/>
</dbReference>
<evidence type="ECO:0000256" key="5">
    <source>
        <dbReference type="ARBA" id="ARBA00023136"/>
    </source>
</evidence>
<dbReference type="OrthoDB" id="8444465at2"/>
<feature type="transmembrane region" description="Helical" evidence="6">
    <location>
        <begin position="6"/>
        <end position="28"/>
    </location>
</feature>
<feature type="transmembrane region" description="Helical" evidence="6">
    <location>
        <begin position="97"/>
        <end position="119"/>
    </location>
</feature>
<organism evidence="7 8">
    <name type="scientific">Paramagnetospirillum marisnigri</name>
    <dbReference type="NCBI Taxonomy" id="1285242"/>
    <lineage>
        <taxon>Bacteria</taxon>
        <taxon>Pseudomonadati</taxon>
        <taxon>Pseudomonadota</taxon>
        <taxon>Alphaproteobacteria</taxon>
        <taxon>Rhodospirillales</taxon>
        <taxon>Magnetospirillaceae</taxon>
        <taxon>Paramagnetospirillum</taxon>
    </lineage>
</organism>
<dbReference type="GO" id="GO:0005886">
    <property type="term" value="C:plasma membrane"/>
    <property type="evidence" value="ECO:0007669"/>
    <property type="project" value="UniProtKB-SubCell"/>
</dbReference>
<gene>
    <name evidence="7" type="ORF">A6A04_11170</name>
</gene>
<dbReference type="EMBL" id="LWQT01000020">
    <property type="protein sequence ID" value="OAN55216.1"/>
    <property type="molecule type" value="Genomic_DNA"/>
</dbReference>
<dbReference type="STRING" id="1285242.A6A04_11170"/>
<reference evidence="7 8" key="1">
    <citation type="submission" date="2016-04" db="EMBL/GenBank/DDBJ databases">
        <title>Draft genome sequence of freshwater magnetotactic bacteria Magnetospirillum marisnigri SP-1 and Magnetospirillum moscoviense BB-1.</title>
        <authorList>
            <person name="Koziaeva V."/>
            <person name="Dziuba M.V."/>
            <person name="Ivanov T.M."/>
            <person name="Kuznetsov B."/>
            <person name="Grouzdev D.S."/>
        </authorList>
    </citation>
    <scope>NUCLEOTIDE SEQUENCE [LARGE SCALE GENOMIC DNA]</scope>
    <source>
        <strain evidence="7 8">SP-1</strain>
    </source>
</reference>
<evidence type="ECO:0000313" key="7">
    <source>
        <dbReference type="EMBL" id="OAN55216.1"/>
    </source>
</evidence>
<keyword evidence="3 6" id="KW-0812">Transmembrane</keyword>
<keyword evidence="5 6" id="KW-0472">Membrane</keyword>
<evidence type="ECO:0000256" key="4">
    <source>
        <dbReference type="ARBA" id="ARBA00022989"/>
    </source>
</evidence>
<evidence type="ECO:0000256" key="2">
    <source>
        <dbReference type="ARBA" id="ARBA00022475"/>
    </source>
</evidence>
<feature type="transmembrane region" description="Helical" evidence="6">
    <location>
        <begin position="35"/>
        <end position="55"/>
    </location>
</feature>